<dbReference type="InterPro" id="IPR000014">
    <property type="entry name" value="PAS"/>
</dbReference>
<dbReference type="InterPro" id="IPR035965">
    <property type="entry name" value="PAS-like_dom_sf"/>
</dbReference>
<dbReference type="PANTHER" id="PTHR43711">
    <property type="entry name" value="TWO-COMPONENT HISTIDINE KINASE"/>
    <property type="match status" value="1"/>
</dbReference>
<dbReference type="InterPro" id="IPR000700">
    <property type="entry name" value="PAS-assoc_C"/>
</dbReference>
<dbReference type="CDD" id="cd00082">
    <property type="entry name" value="HisKA"/>
    <property type="match status" value="1"/>
</dbReference>
<gene>
    <name evidence="10" type="ORF">G0Q07_07675</name>
</gene>
<feature type="domain" description="PAC" evidence="9">
    <location>
        <begin position="153"/>
        <end position="205"/>
    </location>
</feature>
<feature type="domain" description="PAS" evidence="8">
    <location>
        <begin position="92"/>
        <end position="150"/>
    </location>
</feature>
<dbReference type="PROSITE" id="PS50113">
    <property type="entry name" value="PAC"/>
    <property type="match status" value="1"/>
</dbReference>
<dbReference type="KEGG" id="drc:G0Q07_07675"/>
<dbReference type="RefSeq" id="WP_163345533.1">
    <property type="nucleotide sequence ID" value="NZ_CP048409.1"/>
</dbReference>
<dbReference type="InterPro" id="IPR013655">
    <property type="entry name" value="PAS_fold_3"/>
</dbReference>
<proteinExistence type="predicted"/>
<keyword evidence="6" id="KW-0902">Two-component regulatory system</keyword>
<dbReference type="Gene3D" id="3.30.450.20">
    <property type="entry name" value="PAS domain"/>
    <property type="match status" value="1"/>
</dbReference>
<dbReference type="EC" id="2.7.13.3" evidence="2"/>
<dbReference type="PROSITE" id="PS50109">
    <property type="entry name" value="HIS_KIN"/>
    <property type="match status" value="1"/>
</dbReference>
<dbReference type="SMART" id="SM00388">
    <property type="entry name" value="HisKA"/>
    <property type="match status" value="1"/>
</dbReference>
<dbReference type="Pfam" id="PF08447">
    <property type="entry name" value="PAS_3"/>
    <property type="match status" value="1"/>
</dbReference>
<dbReference type="PROSITE" id="PS50112">
    <property type="entry name" value="PAS"/>
    <property type="match status" value="1"/>
</dbReference>
<protein>
    <recommendedName>
        <fullName evidence="2">histidine kinase</fullName>
        <ecNumber evidence="2">2.7.13.3</ecNumber>
    </recommendedName>
</protein>
<dbReference type="SUPFAM" id="SSF55874">
    <property type="entry name" value="ATPase domain of HSP90 chaperone/DNA topoisomerase II/histidine kinase"/>
    <property type="match status" value="1"/>
</dbReference>
<evidence type="ECO:0000259" key="8">
    <source>
        <dbReference type="PROSITE" id="PS50112"/>
    </source>
</evidence>
<keyword evidence="11" id="KW-1185">Reference proteome</keyword>
<dbReference type="InterPro" id="IPR003594">
    <property type="entry name" value="HATPase_dom"/>
</dbReference>
<dbReference type="SMART" id="SM00387">
    <property type="entry name" value="HATPase_c"/>
    <property type="match status" value="1"/>
</dbReference>
<dbReference type="InterPro" id="IPR004358">
    <property type="entry name" value="Sig_transdc_His_kin-like_C"/>
</dbReference>
<accession>A0A6C0RCI8</accession>
<evidence type="ECO:0000256" key="5">
    <source>
        <dbReference type="ARBA" id="ARBA00022777"/>
    </source>
</evidence>
<evidence type="ECO:0000313" key="10">
    <source>
        <dbReference type="EMBL" id="QIA07612.1"/>
    </source>
</evidence>
<keyword evidence="4" id="KW-0808">Transferase</keyword>
<dbReference type="InterPro" id="IPR005467">
    <property type="entry name" value="His_kinase_dom"/>
</dbReference>
<dbReference type="AlphaFoldDB" id="A0A6C0RCI8"/>
<dbReference type="NCBIfam" id="TIGR00229">
    <property type="entry name" value="sensory_box"/>
    <property type="match status" value="1"/>
</dbReference>
<dbReference type="CDD" id="cd00130">
    <property type="entry name" value="PAS"/>
    <property type="match status" value="1"/>
</dbReference>
<dbReference type="InterPro" id="IPR003661">
    <property type="entry name" value="HisK_dim/P_dom"/>
</dbReference>
<evidence type="ECO:0000256" key="4">
    <source>
        <dbReference type="ARBA" id="ARBA00022679"/>
    </source>
</evidence>
<dbReference type="PANTHER" id="PTHR43711:SF1">
    <property type="entry name" value="HISTIDINE KINASE 1"/>
    <property type="match status" value="1"/>
</dbReference>
<dbReference type="InterPro" id="IPR036890">
    <property type="entry name" value="HATPase_C_sf"/>
</dbReference>
<evidence type="ECO:0000256" key="1">
    <source>
        <dbReference type="ARBA" id="ARBA00000085"/>
    </source>
</evidence>
<evidence type="ECO:0000256" key="2">
    <source>
        <dbReference type="ARBA" id="ARBA00012438"/>
    </source>
</evidence>
<evidence type="ECO:0000313" key="11">
    <source>
        <dbReference type="Proteomes" id="UP000474630"/>
    </source>
</evidence>
<dbReference type="Pfam" id="PF00512">
    <property type="entry name" value="HisKA"/>
    <property type="match status" value="1"/>
</dbReference>
<dbReference type="InterPro" id="IPR036097">
    <property type="entry name" value="HisK_dim/P_sf"/>
</dbReference>
<dbReference type="PRINTS" id="PR00344">
    <property type="entry name" value="BCTRLSENSOR"/>
</dbReference>
<dbReference type="GO" id="GO:0000155">
    <property type="term" value="F:phosphorelay sensor kinase activity"/>
    <property type="evidence" value="ECO:0007669"/>
    <property type="project" value="InterPro"/>
</dbReference>
<dbReference type="SUPFAM" id="SSF47384">
    <property type="entry name" value="Homodimeric domain of signal transducing histidine kinase"/>
    <property type="match status" value="1"/>
</dbReference>
<dbReference type="Gene3D" id="1.10.287.130">
    <property type="match status" value="1"/>
</dbReference>
<comment type="catalytic activity">
    <reaction evidence="1">
        <text>ATP + protein L-histidine = ADP + protein N-phospho-L-histidine.</text>
        <dbReference type="EC" id="2.7.13.3"/>
    </reaction>
</comment>
<dbReference type="Gene3D" id="3.30.565.10">
    <property type="entry name" value="Histidine kinase-like ATPase, C-terminal domain"/>
    <property type="match status" value="1"/>
</dbReference>
<dbReference type="InterPro" id="IPR050736">
    <property type="entry name" value="Sensor_HK_Regulatory"/>
</dbReference>
<evidence type="ECO:0000256" key="6">
    <source>
        <dbReference type="ARBA" id="ARBA00023012"/>
    </source>
</evidence>
<evidence type="ECO:0000259" key="7">
    <source>
        <dbReference type="PROSITE" id="PS50109"/>
    </source>
</evidence>
<dbReference type="EMBL" id="CP048409">
    <property type="protein sequence ID" value="QIA07612.1"/>
    <property type="molecule type" value="Genomic_DNA"/>
</dbReference>
<reference evidence="10 11" key="1">
    <citation type="submission" date="2020-02" db="EMBL/GenBank/DDBJ databases">
        <title>Genome sequencing for Draconibacterium sp. strain M1.</title>
        <authorList>
            <person name="Park S.-J."/>
        </authorList>
    </citation>
    <scope>NUCLEOTIDE SEQUENCE [LARGE SCALE GENOMIC DNA]</scope>
    <source>
        <strain evidence="10 11">M1</strain>
    </source>
</reference>
<evidence type="ECO:0000256" key="3">
    <source>
        <dbReference type="ARBA" id="ARBA00022553"/>
    </source>
</evidence>
<keyword evidence="5" id="KW-0418">Kinase</keyword>
<dbReference type="FunFam" id="3.30.565.10:FF:000006">
    <property type="entry name" value="Sensor histidine kinase WalK"/>
    <property type="match status" value="1"/>
</dbReference>
<dbReference type="CDD" id="cd00075">
    <property type="entry name" value="HATPase"/>
    <property type="match status" value="1"/>
</dbReference>
<dbReference type="Proteomes" id="UP000474630">
    <property type="component" value="Chromosome"/>
</dbReference>
<name>A0A6C0RCI8_9BACT</name>
<organism evidence="10 11">
    <name type="scientific">Draconibacterium halophilum</name>
    <dbReference type="NCBI Taxonomy" id="2706887"/>
    <lineage>
        <taxon>Bacteria</taxon>
        <taxon>Pseudomonadati</taxon>
        <taxon>Bacteroidota</taxon>
        <taxon>Bacteroidia</taxon>
        <taxon>Marinilabiliales</taxon>
        <taxon>Prolixibacteraceae</taxon>
        <taxon>Draconibacterium</taxon>
    </lineage>
</organism>
<feature type="domain" description="Histidine kinase" evidence="7">
    <location>
        <begin position="216"/>
        <end position="434"/>
    </location>
</feature>
<dbReference type="SUPFAM" id="SSF55785">
    <property type="entry name" value="PYP-like sensor domain (PAS domain)"/>
    <property type="match status" value="1"/>
</dbReference>
<evidence type="ECO:0000259" key="9">
    <source>
        <dbReference type="PROSITE" id="PS50113"/>
    </source>
</evidence>
<keyword evidence="3" id="KW-0597">Phosphoprotein</keyword>
<sequence>MECNGISGEVVPDCHGRSFLAMTPLPREFQRVVNSTVFKLTGLFQLFFVSLVVITFNMTKVNIGEAENPYLKKCAEQFHRISDHVPIVLYDYILHPDGSSEFQYVSSSCEEILELTKEEMLNDSMSFWSRVHQDDIEMLQSEDERTTRENSFFKSEFRYITKSGKTKWLQAASNPSKLLYGNTSLFSGYCLDITEKKNLESHLKNELETKDKFLSILSHDIRTPLGSLMVFAELLYEKLDNQNYTDLLEYASIVKNTSEQTFHFFDNLLAWGRSQKGINDFNPDFYSIDSIIRDVMGLLNAAVLQKNIQLEFDIDKNIEVYVDKAMIKTVLRNLLSNAIKFTADHGKISVSTKVATQTIEISIKDNGRGMRKDRLDNLLKLDKIVSEKGTKGEKGSGLGLILCNEFVQKHSGTIKAESEPGKGSTFTIELPLKHVN</sequence>
<dbReference type="Pfam" id="PF02518">
    <property type="entry name" value="HATPase_c"/>
    <property type="match status" value="1"/>
</dbReference>